<dbReference type="PANTHER" id="PTHR11215:SF1">
    <property type="entry name" value="MYG1 EXONUCLEASE"/>
    <property type="match status" value="1"/>
</dbReference>
<gene>
    <name evidence="2" type="ORF">H8Z77_07420</name>
</gene>
<reference evidence="2 3" key="1">
    <citation type="submission" date="2020-08" db="EMBL/GenBank/DDBJ databases">
        <title>Genome public.</title>
        <authorList>
            <person name="Liu C."/>
            <person name="Sun Q."/>
        </authorList>
    </citation>
    <scope>NUCLEOTIDE SEQUENCE [LARGE SCALE GENOMIC DNA]</scope>
    <source>
        <strain evidence="2 3">NSJ-27</strain>
    </source>
</reference>
<comment type="similarity">
    <text evidence="1">Belongs to the MYG1 family.</text>
</comment>
<evidence type="ECO:0000256" key="1">
    <source>
        <dbReference type="ARBA" id="ARBA00010105"/>
    </source>
</evidence>
<comment type="caution">
    <text evidence="2">The sequence shown here is derived from an EMBL/GenBank/DDBJ whole genome shotgun (WGS) entry which is preliminary data.</text>
</comment>
<organism evidence="2 3">
    <name type="scientific">Clostridium facile</name>
    <dbReference type="NCBI Taxonomy" id="2763035"/>
    <lineage>
        <taxon>Bacteria</taxon>
        <taxon>Bacillati</taxon>
        <taxon>Bacillota</taxon>
        <taxon>Clostridia</taxon>
        <taxon>Eubacteriales</taxon>
        <taxon>Clostridiaceae</taxon>
        <taxon>Clostridium</taxon>
    </lineage>
</organism>
<sequence>MKIPNQVITHAGKFHADDVFSTALLQIINPNITVTRVFSVPEDTDALIYDIGWGKFDHHQKDAEIRENGVPFAAFGLLWREFGKQVLEQGCTPEQAEQEQQRFDENFIQPLDLEDNTGCGHPLADAIGLFNPSWDSSENPDDCFVEAVQFAKTILQHKIDSIFSIYRAKLLVESALKEAQNHIVILSRFAPWRLYLVGSDAEFVVYPSQRGGYNAQTVPILNDSNISKFDFPEEWAGKPDQELKQLSGISTLRFCHNNRFLVATETLEDAVKACLWTQKHEQPNSIEQDSI</sequence>
<keyword evidence="3" id="KW-1185">Reference proteome</keyword>
<evidence type="ECO:0000313" key="2">
    <source>
        <dbReference type="EMBL" id="MBC5787846.1"/>
    </source>
</evidence>
<dbReference type="Proteomes" id="UP000649151">
    <property type="component" value="Unassembled WGS sequence"/>
</dbReference>
<dbReference type="Pfam" id="PF03690">
    <property type="entry name" value="MYG1_exonuc"/>
    <property type="match status" value="1"/>
</dbReference>
<protein>
    <submittedName>
        <fullName evidence="2">MYG1 family protein</fullName>
    </submittedName>
</protein>
<dbReference type="PANTHER" id="PTHR11215">
    <property type="entry name" value="METAL DEPENDENT HYDROLASE - RELATED"/>
    <property type="match status" value="1"/>
</dbReference>
<evidence type="ECO:0000313" key="3">
    <source>
        <dbReference type="Proteomes" id="UP000649151"/>
    </source>
</evidence>
<name>A0ABR7IRS5_9CLOT</name>
<dbReference type="EMBL" id="JACOQK010000001">
    <property type="protein sequence ID" value="MBC5787846.1"/>
    <property type="molecule type" value="Genomic_DNA"/>
</dbReference>
<proteinExistence type="inferred from homology"/>
<dbReference type="InterPro" id="IPR003226">
    <property type="entry name" value="MYG1_exonuclease"/>
</dbReference>
<accession>A0ABR7IRS5</accession>